<dbReference type="InterPro" id="IPR011990">
    <property type="entry name" value="TPR-like_helical_dom_sf"/>
</dbReference>
<dbReference type="PANTHER" id="PTHR46165">
    <property type="entry name" value="SET AND MYND DOMAIN-CONTAINING PROTEIN 4"/>
    <property type="match status" value="1"/>
</dbReference>
<comment type="catalytic activity">
    <reaction evidence="11">
        <text>L-lysyl-[protein] + S-adenosyl-L-methionine = N(6)-methyl-L-lysyl-[protein] + S-adenosyl-L-homocysteine + H(+)</text>
        <dbReference type="Rhea" id="RHEA:51736"/>
        <dbReference type="Rhea" id="RHEA-COMP:9752"/>
        <dbReference type="Rhea" id="RHEA-COMP:13053"/>
        <dbReference type="ChEBI" id="CHEBI:15378"/>
        <dbReference type="ChEBI" id="CHEBI:29969"/>
        <dbReference type="ChEBI" id="CHEBI:57856"/>
        <dbReference type="ChEBI" id="CHEBI:59789"/>
        <dbReference type="ChEBI" id="CHEBI:61929"/>
    </reaction>
</comment>
<name>A0AAD1VJY3_PELCU</name>
<keyword evidence="3" id="KW-0963">Cytoplasm</keyword>
<feature type="region of interest" description="Disordered" evidence="16">
    <location>
        <begin position="157"/>
        <end position="176"/>
    </location>
</feature>
<dbReference type="Pfam" id="PF01753">
    <property type="entry name" value="zf-MYND"/>
    <property type="match status" value="1"/>
</dbReference>
<keyword evidence="10" id="KW-0539">Nucleus</keyword>
<accession>A0AAD1VJY3</accession>
<evidence type="ECO:0000256" key="8">
    <source>
        <dbReference type="ARBA" id="ARBA00022771"/>
    </source>
</evidence>
<evidence type="ECO:0000259" key="17">
    <source>
        <dbReference type="PROSITE" id="PS50280"/>
    </source>
</evidence>
<dbReference type="SUPFAM" id="SSF144232">
    <property type="entry name" value="HIT/MYND zinc finger-like"/>
    <property type="match status" value="1"/>
</dbReference>
<evidence type="ECO:0000256" key="6">
    <source>
        <dbReference type="ARBA" id="ARBA00022691"/>
    </source>
</evidence>
<dbReference type="GO" id="GO:0008270">
    <property type="term" value="F:zinc ion binding"/>
    <property type="evidence" value="ECO:0007669"/>
    <property type="project" value="UniProtKB-KW"/>
</dbReference>
<evidence type="ECO:0000313" key="20">
    <source>
        <dbReference type="Proteomes" id="UP001295444"/>
    </source>
</evidence>
<keyword evidence="8 15" id="KW-0863">Zinc-finger</keyword>
<evidence type="ECO:0000256" key="3">
    <source>
        <dbReference type="ARBA" id="ARBA00022490"/>
    </source>
</evidence>
<dbReference type="PROSITE" id="PS50865">
    <property type="entry name" value="ZF_MYND_2"/>
    <property type="match status" value="1"/>
</dbReference>
<evidence type="ECO:0000259" key="18">
    <source>
        <dbReference type="PROSITE" id="PS50865"/>
    </source>
</evidence>
<comment type="function">
    <text evidence="12">Protein-lysine N-methyltransferase. Monomethylates PRMT5, modulating its transcriptional activity. May also act as a histone methyltransferase. Plays a critical role in cardiac development. Acts as a key epigenetic regulator of gene expression during cardiac development via its dual activities as a methyltransferase and negative regulator of HDAC1.</text>
</comment>
<evidence type="ECO:0000256" key="9">
    <source>
        <dbReference type="ARBA" id="ARBA00022833"/>
    </source>
</evidence>
<evidence type="ECO:0000256" key="1">
    <source>
        <dbReference type="ARBA" id="ARBA00004123"/>
    </source>
</evidence>
<dbReference type="GO" id="GO:0005634">
    <property type="term" value="C:nucleus"/>
    <property type="evidence" value="ECO:0007669"/>
    <property type="project" value="UniProtKB-SubCell"/>
</dbReference>
<dbReference type="GO" id="GO:0007507">
    <property type="term" value="P:heart development"/>
    <property type="evidence" value="ECO:0007669"/>
    <property type="project" value="TreeGrafter"/>
</dbReference>
<gene>
    <name evidence="19" type="ORF">PECUL_23A059512</name>
</gene>
<proteinExistence type="predicted"/>
<dbReference type="CDD" id="cd10536">
    <property type="entry name" value="SET_SMYD4"/>
    <property type="match status" value="1"/>
</dbReference>
<dbReference type="GO" id="GO:0032259">
    <property type="term" value="P:methylation"/>
    <property type="evidence" value="ECO:0007669"/>
    <property type="project" value="UniProtKB-KW"/>
</dbReference>
<keyword evidence="6" id="KW-0949">S-adenosyl-L-methionine</keyword>
<evidence type="ECO:0000256" key="15">
    <source>
        <dbReference type="PROSITE-ProRule" id="PRU00134"/>
    </source>
</evidence>
<evidence type="ECO:0000256" key="13">
    <source>
        <dbReference type="ARBA" id="ARBA00093635"/>
    </source>
</evidence>
<evidence type="ECO:0000256" key="4">
    <source>
        <dbReference type="ARBA" id="ARBA00022603"/>
    </source>
</evidence>
<dbReference type="GO" id="GO:0005737">
    <property type="term" value="C:cytoplasm"/>
    <property type="evidence" value="ECO:0007669"/>
    <property type="project" value="UniProtKB-SubCell"/>
</dbReference>
<dbReference type="GO" id="GO:0042826">
    <property type="term" value="F:histone deacetylase binding"/>
    <property type="evidence" value="ECO:0007669"/>
    <property type="project" value="TreeGrafter"/>
</dbReference>
<keyword evidence="20" id="KW-1185">Reference proteome</keyword>
<sequence>MEHPVQEWQDYVHKKWLQLPSDVKIQFSASSDLAKSFMMCWSQLQQEEEEVLEKLCSDLSVKKEPHAVLFYKLEGNKRFGRKQYTAAAVLYSKAISHASPDNEEMAICFANRSAVLFHLAHYSECLEDIERAKEHGLPDRLKCKILKRQTECFQRLKESTNPSASSSKTESARPVENSTAYNTDVLIDKLELLKLNSNSQLSNASSSLCLQNSALKGRYLQASKDIGQGDILMWEDAFVSVIIPERTTRSDKYQWDTSITSCDLYCHHCLSRVIAPLSCQYCSFAKYCSHECMSKAWKSYHNVECSLGEVLLTLGVFCQTALRVVLVAGIEQVSQHVSQIRSAEPQVIAPSHTIEGKAGGKYCSNYEAIVNLLPHVKHHKDEFKFLCGLTAAALCKKLCMNKMGEAIGELSLSEKPNIQEEPMQKCSSKMMVVGPTLFRHMLQLHCNAQAVTVLQQEHDVTDYSPVESQKSSRLATAVFPVLSLLNHSCNPNTSISFQGRFVTVRASRPIQKGEEVAHCYGPHKSRLPIEERQKLLMAQYFFTCQCEACTEELGSTDKLTDFCCPKCQSPLKGEAELHCLTVTCLQRSRRDQLLLRLQCLEHTVDIAREQLQRNHIEKSIIMLKSCLSEGEKFLSPNHILLGEISDQLAQAEASKGTVFHGNVRSETVCTAKCY</sequence>
<keyword evidence="7" id="KW-0479">Metal-binding</keyword>
<dbReference type="InterPro" id="IPR002893">
    <property type="entry name" value="Znf_MYND"/>
</dbReference>
<keyword evidence="5" id="KW-0808">Transferase</keyword>
<dbReference type="Gene3D" id="1.25.40.10">
    <property type="entry name" value="Tetratricopeptide repeat domain"/>
    <property type="match status" value="2"/>
</dbReference>
<dbReference type="EMBL" id="OW240912">
    <property type="protein sequence ID" value="CAH2219939.1"/>
    <property type="molecule type" value="Genomic_DNA"/>
</dbReference>
<evidence type="ECO:0000256" key="11">
    <source>
        <dbReference type="ARBA" id="ARBA00048985"/>
    </source>
</evidence>
<dbReference type="SUPFAM" id="SSF82199">
    <property type="entry name" value="SET domain"/>
    <property type="match status" value="1"/>
</dbReference>
<dbReference type="Proteomes" id="UP001295444">
    <property type="component" value="Chromosome 01"/>
</dbReference>
<feature type="domain" description="MYND-type" evidence="18">
    <location>
        <begin position="266"/>
        <end position="305"/>
    </location>
</feature>
<evidence type="ECO:0000256" key="2">
    <source>
        <dbReference type="ARBA" id="ARBA00004496"/>
    </source>
</evidence>
<evidence type="ECO:0000313" key="19">
    <source>
        <dbReference type="EMBL" id="CAH2219939.1"/>
    </source>
</evidence>
<evidence type="ECO:0000256" key="16">
    <source>
        <dbReference type="SAM" id="MobiDB-lite"/>
    </source>
</evidence>
<dbReference type="InterPro" id="IPR046341">
    <property type="entry name" value="SET_dom_sf"/>
</dbReference>
<dbReference type="InterPro" id="IPR001214">
    <property type="entry name" value="SET_dom"/>
</dbReference>
<dbReference type="AlphaFoldDB" id="A0AAD1VJY3"/>
<evidence type="ECO:0000256" key="7">
    <source>
        <dbReference type="ARBA" id="ARBA00022723"/>
    </source>
</evidence>
<keyword evidence="9" id="KW-0862">Zinc</keyword>
<evidence type="ECO:0000256" key="10">
    <source>
        <dbReference type="ARBA" id="ARBA00023242"/>
    </source>
</evidence>
<dbReference type="SUPFAM" id="SSF48452">
    <property type="entry name" value="TPR-like"/>
    <property type="match status" value="1"/>
</dbReference>
<evidence type="ECO:0000256" key="5">
    <source>
        <dbReference type="ARBA" id="ARBA00022679"/>
    </source>
</evidence>
<feature type="compositionally biased region" description="Polar residues" evidence="16">
    <location>
        <begin position="159"/>
        <end position="169"/>
    </location>
</feature>
<dbReference type="InterPro" id="IPR052097">
    <property type="entry name" value="SET-MYND_domain_protein"/>
</dbReference>
<dbReference type="Gene3D" id="2.170.270.10">
    <property type="entry name" value="SET domain"/>
    <property type="match status" value="1"/>
</dbReference>
<dbReference type="PANTHER" id="PTHR46165:SF2">
    <property type="entry name" value="SET AND MYND DOMAIN-CONTAINING PROTEIN 4"/>
    <property type="match status" value="1"/>
</dbReference>
<organism evidence="19 20">
    <name type="scientific">Pelobates cultripes</name>
    <name type="common">Western spadefoot toad</name>
    <dbReference type="NCBI Taxonomy" id="61616"/>
    <lineage>
        <taxon>Eukaryota</taxon>
        <taxon>Metazoa</taxon>
        <taxon>Chordata</taxon>
        <taxon>Craniata</taxon>
        <taxon>Vertebrata</taxon>
        <taxon>Euteleostomi</taxon>
        <taxon>Amphibia</taxon>
        <taxon>Batrachia</taxon>
        <taxon>Anura</taxon>
        <taxon>Pelobatoidea</taxon>
        <taxon>Pelobatidae</taxon>
        <taxon>Pelobates</taxon>
    </lineage>
</organism>
<dbReference type="Pfam" id="PF00856">
    <property type="entry name" value="SET"/>
    <property type="match status" value="1"/>
</dbReference>
<dbReference type="InterPro" id="IPR044421">
    <property type="entry name" value="SMYD4_SET"/>
</dbReference>
<evidence type="ECO:0000256" key="12">
    <source>
        <dbReference type="ARBA" id="ARBA00093423"/>
    </source>
</evidence>
<protein>
    <recommendedName>
        <fullName evidence="13">Protein-lysine N-methyltransferase SMYD4</fullName>
    </recommendedName>
    <alternativeName>
        <fullName evidence="14">SET and MYND domain-containing protein 4</fullName>
    </alternativeName>
</protein>
<feature type="domain" description="SET" evidence="17">
    <location>
        <begin position="206"/>
        <end position="521"/>
    </location>
</feature>
<dbReference type="PROSITE" id="PS50280">
    <property type="entry name" value="SET"/>
    <property type="match status" value="1"/>
</dbReference>
<keyword evidence="4" id="KW-0489">Methyltransferase</keyword>
<comment type="subcellular location">
    <subcellularLocation>
        <location evidence="2">Cytoplasm</location>
    </subcellularLocation>
    <subcellularLocation>
        <location evidence="1">Nucleus</location>
    </subcellularLocation>
</comment>
<dbReference type="GO" id="GO:0008168">
    <property type="term" value="F:methyltransferase activity"/>
    <property type="evidence" value="ECO:0007669"/>
    <property type="project" value="UniProtKB-KW"/>
</dbReference>
<evidence type="ECO:0000256" key="14">
    <source>
        <dbReference type="ARBA" id="ARBA00093680"/>
    </source>
</evidence>
<reference evidence="19" key="1">
    <citation type="submission" date="2022-03" db="EMBL/GenBank/DDBJ databases">
        <authorList>
            <person name="Alioto T."/>
            <person name="Alioto T."/>
            <person name="Gomez Garrido J."/>
        </authorList>
    </citation>
    <scope>NUCLEOTIDE SEQUENCE</scope>
</reference>